<dbReference type="Proteomes" id="UP001432099">
    <property type="component" value="Chromosome"/>
</dbReference>
<organism evidence="1 2">
    <name type="scientific">Turicibacter faecis</name>
    <dbReference type="NCBI Taxonomy" id="2963365"/>
    <lineage>
        <taxon>Bacteria</taxon>
        <taxon>Bacillati</taxon>
        <taxon>Bacillota</taxon>
        <taxon>Erysipelotrichia</taxon>
        <taxon>Erysipelotrichales</taxon>
        <taxon>Turicibacteraceae</taxon>
        <taxon>Turicibacter</taxon>
    </lineage>
</organism>
<evidence type="ECO:0000313" key="1">
    <source>
        <dbReference type="EMBL" id="BEH89941.1"/>
    </source>
</evidence>
<dbReference type="EMBL" id="AP028127">
    <property type="protein sequence ID" value="BEH89941.1"/>
    <property type="molecule type" value="Genomic_DNA"/>
</dbReference>
<protein>
    <recommendedName>
        <fullName evidence="3">DUF4177 domain-containing protein</fullName>
    </recommendedName>
</protein>
<sequence>MSEYRTIQIKRMFTYDGIKKKIFEINMNSLAKDGWELFEIDLFNHQLYLKKTRSNIIYEYKLIHIKNLFTLNFLPLLLKKLYKREETLTNFENTMNSLAKEGWELFKCYKWVSLFILRRPLTKEL</sequence>
<accession>A0ABN6Z7V9</accession>
<evidence type="ECO:0000313" key="2">
    <source>
        <dbReference type="Proteomes" id="UP001432099"/>
    </source>
</evidence>
<name>A0ABN6Z7V9_9FIRM</name>
<dbReference type="RefSeq" id="WP_262953623.1">
    <property type="nucleotide sequence ID" value="NZ_AP028127.1"/>
</dbReference>
<proteinExistence type="predicted"/>
<gene>
    <name evidence="1" type="ORF">T23_00430</name>
</gene>
<reference evidence="1" key="1">
    <citation type="journal article" date="2024" name="Int. J. Syst. Evol. Microbiol.">
        <title>Turicibacter faecis sp. nov., isolated from faeces of heart failure mouse model.</title>
        <authorList>
            <person name="Imamura Y."/>
            <person name="Motooka D."/>
            <person name="Nakajima Y."/>
            <person name="Ito S."/>
            <person name="Kitakaze M."/>
            <person name="Iida T."/>
            <person name="Nakamura S."/>
        </authorList>
    </citation>
    <scope>NUCLEOTIDE SEQUENCE</scope>
    <source>
        <strain evidence="1">TC023</strain>
    </source>
</reference>
<keyword evidence="2" id="KW-1185">Reference proteome</keyword>
<evidence type="ECO:0008006" key="3">
    <source>
        <dbReference type="Google" id="ProtNLM"/>
    </source>
</evidence>